<evidence type="ECO:0000256" key="1">
    <source>
        <dbReference type="SAM" id="MobiDB-lite"/>
    </source>
</evidence>
<proteinExistence type="predicted"/>
<reference evidence="2 3" key="1">
    <citation type="journal article" date="2023" name="G3 (Bethesda)">
        <title>A chromosome-level genome assembly of Zasmidium syzygii isolated from banana leaves.</title>
        <authorList>
            <person name="van Westerhoven A.C."/>
            <person name="Mehrabi R."/>
            <person name="Talebi R."/>
            <person name="Steentjes M.B.F."/>
            <person name="Corcolon B."/>
            <person name="Chong P.A."/>
            <person name="Kema G.H.J."/>
            <person name="Seidl M.F."/>
        </authorList>
    </citation>
    <scope>NUCLEOTIDE SEQUENCE [LARGE SCALE GENOMIC DNA]</scope>
    <source>
        <strain evidence="2 3">P124</strain>
    </source>
</reference>
<feature type="region of interest" description="Disordered" evidence="1">
    <location>
        <begin position="278"/>
        <end position="300"/>
    </location>
</feature>
<sequence>MTDQHLTLSPQKYISFNPRNDGEHWTDRLALRYNELAFRANLASTALGFNSLLESCIKAQEKLLAFEEDNQKRKLKRDPSANTKPDAWNITAKIVMPAPKRKPKANKVTKRKKAVKRVTTSVKETVTWVTTPIVDMKDKGVVNNPFEAADAVEEALKKIDGWLRKVVKGKVVTDMGDFQKEVPRDVKEKMKKVLGTNTEYRTMTDQPPVLSPSFYILKRAKSDDGDDYWANRLGHRYNDIAGHSRLCSSEHSFEDLLAQCIEAQVSLRAFDKHLEKQGVKFEESESPNESAAPPNPSEALTDPFEAAHVVQNALRIIGAWLRDVKEGKFATGLGIYERDVRRDVQDKVDQVLSWNTENGLGS</sequence>
<evidence type="ECO:0000313" key="2">
    <source>
        <dbReference type="EMBL" id="KAK4504387.1"/>
    </source>
</evidence>
<protein>
    <submittedName>
        <fullName evidence="2">Uncharacterized protein</fullName>
    </submittedName>
</protein>
<keyword evidence="3" id="KW-1185">Reference proteome</keyword>
<accession>A0ABR0ES94</accession>
<comment type="caution">
    <text evidence="2">The sequence shown here is derived from an EMBL/GenBank/DDBJ whole genome shotgun (WGS) entry which is preliminary data.</text>
</comment>
<gene>
    <name evidence="2" type="ORF">PRZ48_005303</name>
</gene>
<organism evidence="2 3">
    <name type="scientific">Zasmidium cellare</name>
    <name type="common">Wine cellar mold</name>
    <name type="synonym">Racodium cellare</name>
    <dbReference type="NCBI Taxonomy" id="395010"/>
    <lineage>
        <taxon>Eukaryota</taxon>
        <taxon>Fungi</taxon>
        <taxon>Dikarya</taxon>
        <taxon>Ascomycota</taxon>
        <taxon>Pezizomycotina</taxon>
        <taxon>Dothideomycetes</taxon>
        <taxon>Dothideomycetidae</taxon>
        <taxon>Mycosphaerellales</taxon>
        <taxon>Mycosphaerellaceae</taxon>
        <taxon>Zasmidium</taxon>
    </lineage>
</organism>
<dbReference type="EMBL" id="JAXOVC010000003">
    <property type="protein sequence ID" value="KAK4504387.1"/>
    <property type="molecule type" value="Genomic_DNA"/>
</dbReference>
<evidence type="ECO:0000313" key="3">
    <source>
        <dbReference type="Proteomes" id="UP001305779"/>
    </source>
</evidence>
<dbReference type="Proteomes" id="UP001305779">
    <property type="component" value="Unassembled WGS sequence"/>
</dbReference>
<name>A0ABR0ES94_ZASCE</name>